<dbReference type="PANTHER" id="PTHR42737">
    <property type="entry name" value="GLUTATHIONE REDUCTASE"/>
    <property type="match status" value="1"/>
</dbReference>
<evidence type="ECO:0000256" key="5">
    <source>
        <dbReference type="ARBA" id="ARBA00023002"/>
    </source>
</evidence>
<protein>
    <submittedName>
        <fullName evidence="9">Thioredoxin-disulfide reductase</fullName>
    </submittedName>
</protein>
<dbReference type="EMBL" id="SNRW01005005">
    <property type="protein sequence ID" value="KAA6385993.1"/>
    <property type="molecule type" value="Genomic_DNA"/>
</dbReference>
<keyword evidence="5" id="KW-0560">Oxidoreductase</keyword>
<dbReference type="PRINTS" id="PR00411">
    <property type="entry name" value="PNDRDTASEI"/>
</dbReference>
<accession>A0A5J4VUH4</accession>
<dbReference type="InterPro" id="IPR046952">
    <property type="entry name" value="GSHR/TRXR-like"/>
</dbReference>
<dbReference type="InterPro" id="IPR036188">
    <property type="entry name" value="FAD/NAD-bd_sf"/>
</dbReference>
<dbReference type="Gene3D" id="3.50.50.60">
    <property type="entry name" value="FAD/NAD(P)-binding domain"/>
    <property type="match status" value="1"/>
</dbReference>
<evidence type="ECO:0000256" key="3">
    <source>
        <dbReference type="ARBA" id="ARBA00022630"/>
    </source>
</evidence>
<evidence type="ECO:0000313" key="9">
    <source>
        <dbReference type="EMBL" id="KAA6385993.1"/>
    </source>
</evidence>
<gene>
    <name evidence="9" type="ORF">EZS28_018476</name>
</gene>
<dbReference type="GO" id="GO:0005829">
    <property type="term" value="C:cytosol"/>
    <property type="evidence" value="ECO:0007669"/>
    <property type="project" value="TreeGrafter"/>
</dbReference>
<feature type="domain" description="FAD/NAD(P)-binding" evidence="8">
    <location>
        <begin position="9"/>
        <end position="230"/>
    </location>
</feature>
<keyword evidence="6" id="KW-1015">Disulfide bond</keyword>
<evidence type="ECO:0000256" key="6">
    <source>
        <dbReference type="ARBA" id="ARBA00023157"/>
    </source>
</evidence>
<comment type="caution">
    <text evidence="9">The sequence shown here is derived from an EMBL/GenBank/DDBJ whole genome shotgun (WGS) entry which is preliminary data.</text>
</comment>
<keyword evidence="4" id="KW-0274">FAD</keyword>
<name>A0A5J4VUH4_9EUKA</name>
<evidence type="ECO:0000256" key="1">
    <source>
        <dbReference type="ARBA" id="ARBA00001974"/>
    </source>
</evidence>
<dbReference type="AlphaFoldDB" id="A0A5J4VUH4"/>
<dbReference type="GO" id="GO:0034599">
    <property type="term" value="P:cellular response to oxidative stress"/>
    <property type="evidence" value="ECO:0007669"/>
    <property type="project" value="TreeGrafter"/>
</dbReference>
<dbReference type="InterPro" id="IPR023753">
    <property type="entry name" value="FAD/NAD-binding_dom"/>
</dbReference>
<dbReference type="GO" id="GO:0005739">
    <property type="term" value="C:mitochondrion"/>
    <property type="evidence" value="ECO:0007669"/>
    <property type="project" value="TreeGrafter"/>
</dbReference>
<dbReference type="InterPro" id="IPR012999">
    <property type="entry name" value="Pyr_OxRdtase_I_AS"/>
</dbReference>
<evidence type="ECO:0000313" key="10">
    <source>
        <dbReference type="Proteomes" id="UP000324800"/>
    </source>
</evidence>
<evidence type="ECO:0000256" key="2">
    <source>
        <dbReference type="ARBA" id="ARBA00007532"/>
    </source>
</evidence>
<organism evidence="9 10">
    <name type="scientific">Streblomastix strix</name>
    <dbReference type="NCBI Taxonomy" id="222440"/>
    <lineage>
        <taxon>Eukaryota</taxon>
        <taxon>Metamonada</taxon>
        <taxon>Preaxostyla</taxon>
        <taxon>Oxymonadida</taxon>
        <taxon>Streblomastigidae</taxon>
        <taxon>Streblomastix</taxon>
    </lineage>
</organism>
<comment type="similarity">
    <text evidence="2">Belongs to the class-I pyridine nucleotide-disulfide oxidoreductase family.</text>
</comment>
<evidence type="ECO:0000259" key="8">
    <source>
        <dbReference type="Pfam" id="PF07992"/>
    </source>
</evidence>
<dbReference type="GO" id="GO:0045454">
    <property type="term" value="P:cell redox homeostasis"/>
    <property type="evidence" value="ECO:0007669"/>
    <property type="project" value="InterPro"/>
</dbReference>
<dbReference type="PRINTS" id="PR00368">
    <property type="entry name" value="FADPNR"/>
</dbReference>
<dbReference type="OrthoDB" id="5956163at2759"/>
<dbReference type="GO" id="GO:0006749">
    <property type="term" value="P:glutathione metabolic process"/>
    <property type="evidence" value="ECO:0007669"/>
    <property type="project" value="TreeGrafter"/>
</dbReference>
<evidence type="ECO:0000256" key="7">
    <source>
        <dbReference type="ARBA" id="ARBA00023284"/>
    </source>
</evidence>
<dbReference type="SUPFAM" id="SSF51905">
    <property type="entry name" value="FAD/NAD(P)-binding domain"/>
    <property type="match status" value="1"/>
</dbReference>
<comment type="cofactor">
    <cofactor evidence="1">
        <name>FAD</name>
        <dbReference type="ChEBI" id="CHEBI:57692"/>
    </cofactor>
</comment>
<dbReference type="PANTHER" id="PTHR42737:SF2">
    <property type="entry name" value="GLUTATHIONE REDUCTASE"/>
    <property type="match status" value="1"/>
</dbReference>
<dbReference type="PROSITE" id="PS00076">
    <property type="entry name" value="PYRIDINE_REDOX_1"/>
    <property type="match status" value="1"/>
</dbReference>
<keyword evidence="3" id="KW-0285">Flavoprotein</keyword>
<dbReference type="Proteomes" id="UP000324800">
    <property type="component" value="Unassembled WGS sequence"/>
</dbReference>
<proteinExistence type="inferred from homology"/>
<reference evidence="9 10" key="1">
    <citation type="submission" date="2019-03" db="EMBL/GenBank/DDBJ databases">
        <title>Single cell metagenomics reveals metabolic interactions within the superorganism composed of flagellate Streblomastix strix and complex community of Bacteroidetes bacteria on its surface.</title>
        <authorList>
            <person name="Treitli S.C."/>
            <person name="Kolisko M."/>
            <person name="Husnik F."/>
            <person name="Keeling P."/>
            <person name="Hampl V."/>
        </authorList>
    </citation>
    <scope>NUCLEOTIDE SEQUENCE [LARGE SCALE GENOMIC DNA]</scope>
    <source>
        <strain evidence="9">ST1C</strain>
    </source>
</reference>
<keyword evidence="7" id="KW-0676">Redox-active center</keyword>
<evidence type="ECO:0000256" key="4">
    <source>
        <dbReference type="ARBA" id="ARBA00022827"/>
    </source>
</evidence>
<dbReference type="GO" id="GO:0004362">
    <property type="term" value="F:glutathione-disulfide reductase (NADPH) activity"/>
    <property type="evidence" value="ECO:0007669"/>
    <property type="project" value="TreeGrafter"/>
</dbReference>
<dbReference type="Pfam" id="PF07992">
    <property type="entry name" value="Pyr_redox_2"/>
    <property type="match status" value="1"/>
</dbReference>
<sequence length="230" mass="25281">MSSEPQYDYDIIVIGAGSGGLACAKEAAPLGAKTLLFDAVEPTPQGTHWGLGGTCVNVGCIPKKLFHRAAQIGHDINDAPAYGYKDITPGPHKIDWPALVQDVQNHVLRTNFLYRNALRLKDVNFLRFMARFKDSHTITYQKKDETVEVTGKNIVIAVGARPQYPDIPGAKEYCITSDDLFSRKQEPGKTLCIGASYVSLECAGFITELGYDVTVMVRSVLLRGFDREIS</sequence>
<feature type="non-terminal residue" evidence="9">
    <location>
        <position position="230"/>
    </location>
</feature>
<dbReference type="GO" id="GO:0050660">
    <property type="term" value="F:flavin adenine dinucleotide binding"/>
    <property type="evidence" value="ECO:0007669"/>
    <property type="project" value="InterPro"/>
</dbReference>